<feature type="domain" description="PAC" evidence="2">
    <location>
        <begin position="230"/>
        <end position="282"/>
    </location>
</feature>
<dbReference type="InterPro" id="IPR035965">
    <property type="entry name" value="PAS-like_dom_sf"/>
</dbReference>
<dbReference type="Pfam" id="PF00990">
    <property type="entry name" value="GGDEF"/>
    <property type="match status" value="1"/>
</dbReference>
<dbReference type="NCBIfam" id="TIGR00229">
    <property type="entry name" value="sensory_box"/>
    <property type="match status" value="2"/>
</dbReference>
<feature type="domain" description="PAS" evidence="1">
    <location>
        <begin position="156"/>
        <end position="227"/>
    </location>
</feature>
<dbReference type="InterPro" id="IPR052155">
    <property type="entry name" value="Biofilm_reg_signaling"/>
</dbReference>
<dbReference type="InterPro" id="IPR013767">
    <property type="entry name" value="PAS_fold"/>
</dbReference>
<name>A0A554WV81_9BURK</name>
<proteinExistence type="predicted"/>
<accession>A0A554WV81</accession>
<dbReference type="AlphaFoldDB" id="A0A554WV81"/>
<organism evidence="5 6">
    <name type="scientific">Tepidimonas sediminis</name>
    <dbReference type="NCBI Taxonomy" id="2588941"/>
    <lineage>
        <taxon>Bacteria</taxon>
        <taxon>Pseudomonadati</taxon>
        <taxon>Pseudomonadota</taxon>
        <taxon>Betaproteobacteria</taxon>
        <taxon>Burkholderiales</taxon>
        <taxon>Tepidimonas</taxon>
    </lineage>
</organism>
<dbReference type="SMART" id="SM00267">
    <property type="entry name" value="GGDEF"/>
    <property type="match status" value="1"/>
</dbReference>
<evidence type="ECO:0000259" key="3">
    <source>
        <dbReference type="PROSITE" id="PS50883"/>
    </source>
</evidence>
<dbReference type="PROSITE" id="PS50883">
    <property type="entry name" value="EAL"/>
    <property type="match status" value="1"/>
</dbReference>
<evidence type="ECO:0000259" key="2">
    <source>
        <dbReference type="PROSITE" id="PS50113"/>
    </source>
</evidence>
<dbReference type="InterPro" id="IPR001633">
    <property type="entry name" value="EAL_dom"/>
</dbReference>
<feature type="domain" description="PAS" evidence="1">
    <location>
        <begin position="38"/>
        <end position="94"/>
    </location>
</feature>
<dbReference type="EMBL" id="VJND01000001">
    <property type="protein sequence ID" value="TSE27490.1"/>
    <property type="molecule type" value="Genomic_DNA"/>
</dbReference>
<reference evidence="5 6" key="1">
    <citation type="submission" date="2019-07" db="EMBL/GenBank/DDBJ databases">
        <title>Tepidimonas sediminis YIM 72259 draft genome.</title>
        <authorList>
            <person name="Da Costa M.S."/>
            <person name="Froufe H.J.C."/>
            <person name="Egas C."/>
            <person name="Albuquerque L."/>
        </authorList>
    </citation>
    <scope>NUCLEOTIDE SEQUENCE [LARGE SCALE GENOMIC DNA]</scope>
    <source>
        <strain evidence="5 6">YIM 72259</strain>
    </source>
</reference>
<dbReference type="SMART" id="SM00091">
    <property type="entry name" value="PAS"/>
    <property type="match status" value="2"/>
</dbReference>
<dbReference type="NCBIfam" id="TIGR00254">
    <property type="entry name" value="GGDEF"/>
    <property type="match status" value="1"/>
</dbReference>
<dbReference type="PANTHER" id="PTHR44757:SF2">
    <property type="entry name" value="BIOFILM ARCHITECTURE MAINTENANCE PROTEIN MBAA"/>
    <property type="match status" value="1"/>
</dbReference>
<evidence type="ECO:0000313" key="6">
    <source>
        <dbReference type="Proteomes" id="UP000320225"/>
    </source>
</evidence>
<evidence type="ECO:0000313" key="5">
    <source>
        <dbReference type="EMBL" id="TSE27490.1"/>
    </source>
</evidence>
<dbReference type="InterPro" id="IPR000160">
    <property type="entry name" value="GGDEF_dom"/>
</dbReference>
<dbReference type="InterPro" id="IPR043128">
    <property type="entry name" value="Rev_trsase/Diguanyl_cyclase"/>
</dbReference>
<dbReference type="Gene3D" id="3.20.20.450">
    <property type="entry name" value="EAL domain"/>
    <property type="match status" value="1"/>
</dbReference>
<sequence length="721" mass="80043">MPWRPASAVPAEETSSIPPGAGCPVAAWAEAMAGCDQPAYVLALDGRFLWVNAACEGLFGRPVPELLRLRFQDLTHPDDHAGDRQRIGRLIAGEVRWLQVDKRFVRPDGASVWVRLNVHRPWRETSAARPELDERLLVLAREIGLDDAGREALRRSERQLSLALEGSRAGSWDWNLQTDIVEYSASFARLLRYEGDDFHRDFLFRDRLHPADRERALAAVQRALATSEAFDEAYRLRCFDGRWRWFRGRGMAIRDAQGVARHFSGILFDWQDQRRQQLLLRRSERRMAHLARHDPLTGLPNRLLWNECLRGALAEAQRHGERLALLMLDLDRFKDVNDTLGHATGDALLAVVGARLRSRLREGDTLARLGGDEFVVLMRRLRDPADAAALARDIVETLARPWVSPVGHEIQIGTSVGIAVAPEHGTEAETLMGAADAALYRAKELGRGTFAYFTQELTQAAARRMRLESRLRRAAGEQRLRVVVQPQHRFGDAAPCGGEALLRWHDEELGAVSPAEFIPVAEACGLIEPIGRWVLEQALGIVATWRQAGWRDARIAVNVSARQFSRGDLVATVQAALARHGLGGDALELEVTESVLVDSGAEVAAALARLRAMGVIIAIDDFGIGYSSLGYLQRLPVDVIKIDRSFVRGLGRPDGDARLCAAIVAMAHHLHLGVVAEGVETAAQHDALQAMGCDRYQGYWQDGQPTEAMEVLARWRRASTV</sequence>
<feature type="domain" description="GGDEF" evidence="4">
    <location>
        <begin position="321"/>
        <end position="455"/>
    </location>
</feature>
<dbReference type="Gene3D" id="3.30.70.270">
    <property type="match status" value="1"/>
</dbReference>
<dbReference type="Pfam" id="PF00989">
    <property type="entry name" value="PAS"/>
    <property type="match status" value="1"/>
</dbReference>
<dbReference type="InterPro" id="IPR035919">
    <property type="entry name" value="EAL_sf"/>
</dbReference>
<gene>
    <name evidence="5" type="ORF">Tsedi_00328</name>
</gene>
<evidence type="ECO:0000259" key="4">
    <source>
        <dbReference type="PROSITE" id="PS50887"/>
    </source>
</evidence>
<dbReference type="InterPro" id="IPR013655">
    <property type="entry name" value="PAS_fold_3"/>
</dbReference>
<dbReference type="PROSITE" id="PS50887">
    <property type="entry name" value="GGDEF"/>
    <property type="match status" value="1"/>
</dbReference>
<dbReference type="InterPro" id="IPR029787">
    <property type="entry name" value="Nucleotide_cyclase"/>
</dbReference>
<dbReference type="Gene3D" id="3.30.450.20">
    <property type="entry name" value="PAS domain"/>
    <property type="match status" value="2"/>
</dbReference>
<dbReference type="SUPFAM" id="SSF141868">
    <property type="entry name" value="EAL domain-like"/>
    <property type="match status" value="1"/>
</dbReference>
<feature type="domain" description="EAL" evidence="3">
    <location>
        <begin position="464"/>
        <end position="718"/>
    </location>
</feature>
<dbReference type="PANTHER" id="PTHR44757">
    <property type="entry name" value="DIGUANYLATE CYCLASE DGCP"/>
    <property type="match status" value="1"/>
</dbReference>
<dbReference type="CDD" id="cd00130">
    <property type="entry name" value="PAS"/>
    <property type="match status" value="2"/>
</dbReference>
<evidence type="ECO:0000259" key="1">
    <source>
        <dbReference type="PROSITE" id="PS50112"/>
    </source>
</evidence>
<dbReference type="PROSITE" id="PS50113">
    <property type="entry name" value="PAC"/>
    <property type="match status" value="1"/>
</dbReference>
<dbReference type="OrthoDB" id="9813903at2"/>
<dbReference type="SUPFAM" id="SSF55785">
    <property type="entry name" value="PYP-like sensor domain (PAS domain)"/>
    <property type="match status" value="2"/>
</dbReference>
<dbReference type="SMART" id="SM00052">
    <property type="entry name" value="EAL"/>
    <property type="match status" value="1"/>
</dbReference>
<comment type="caution">
    <text evidence="5">The sequence shown here is derived from an EMBL/GenBank/DDBJ whole genome shotgun (WGS) entry which is preliminary data.</text>
</comment>
<dbReference type="InterPro" id="IPR000014">
    <property type="entry name" value="PAS"/>
</dbReference>
<dbReference type="FunFam" id="3.30.70.270:FF:000001">
    <property type="entry name" value="Diguanylate cyclase domain protein"/>
    <property type="match status" value="1"/>
</dbReference>
<dbReference type="PROSITE" id="PS50112">
    <property type="entry name" value="PAS"/>
    <property type="match status" value="2"/>
</dbReference>
<dbReference type="CDD" id="cd01948">
    <property type="entry name" value="EAL"/>
    <property type="match status" value="1"/>
</dbReference>
<dbReference type="GO" id="GO:0003824">
    <property type="term" value="F:catalytic activity"/>
    <property type="evidence" value="ECO:0007669"/>
    <property type="project" value="UniProtKB-ARBA"/>
</dbReference>
<dbReference type="Pfam" id="PF08447">
    <property type="entry name" value="PAS_3"/>
    <property type="match status" value="1"/>
</dbReference>
<dbReference type="Proteomes" id="UP000320225">
    <property type="component" value="Unassembled WGS sequence"/>
</dbReference>
<dbReference type="SUPFAM" id="SSF55073">
    <property type="entry name" value="Nucleotide cyclase"/>
    <property type="match status" value="1"/>
</dbReference>
<dbReference type="CDD" id="cd01949">
    <property type="entry name" value="GGDEF"/>
    <property type="match status" value="1"/>
</dbReference>
<dbReference type="Pfam" id="PF00563">
    <property type="entry name" value="EAL"/>
    <property type="match status" value="1"/>
</dbReference>
<protein>
    <submittedName>
        <fullName evidence="5">Putative signaling protein</fullName>
    </submittedName>
</protein>
<keyword evidence="6" id="KW-1185">Reference proteome</keyword>
<dbReference type="InterPro" id="IPR000700">
    <property type="entry name" value="PAS-assoc_C"/>
</dbReference>
<dbReference type="GO" id="GO:0006355">
    <property type="term" value="P:regulation of DNA-templated transcription"/>
    <property type="evidence" value="ECO:0007669"/>
    <property type="project" value="InterPro"/>
</dbReference>